<feature type="compositionally biased region" description="Basic and acidic residues" evidence="12">
    <location>
        <begin position="346"/>
        <end position="355"/>
    </location>
</feature>
<feature type="compositionally biased region" description="Basic residues" evidence="12">
    <location>
        <begin position="1200"/>
        <end position="1212"/>
    </location>
</feature>
<dbReference type="Proteomes" id="UP001165083">
    <property type="component" value="Unassembled WGS sequence"/>
</dbReference>
<comment type="catalytic activity">
    <reaction evidence="1">
        <text>Eliminative cleavage of (1-&gt;4)-alpha-D-galacturonan to give oligosaccharides with 4-deoxy-alpha-D-galact-4-enuronosyl groups at their non-reducing ends.</text>
        <dbReference type="EC" id="4.2.2.2"/>
    </reaction>
</comment>
<dbReference type="PANTHER" id="PTHR33407:SF9">
    <property type="entry name" value="PECTATE LYASE F-RELATED"/>
    <property type="match status" value="1"/>
</dbReference>
<comment type="subcellular location">
    <subcellularLocation>
        <location evidence="3">Secreted</location>
    </subcellularLocation>
</comment>
<evidence type="ECO:0000256" key="1">
    <source>
        <dbReference type="ARBA" id="ARBA00000695"/>
    </source>
</evidence>
<feature type="chain" id="PRO_5040906725" description="Probable pectate lyase F" evidence="13">
    <location>
        <begin position="29"/>
        <end position="1533"/>
    </location>
</feature>
<feature type="compositionally biased region" description="Basic and acidic residues" evidence="12">
    <location>
        <begin position="1337"/>
        <end position="1368"/>
    </location>
</feature>
<feature type="compositionally biased region" description="Basic and acidic residues" evidence="12">
    <location>
        <begin position="1402"/>
        <end position="1412"/>
    </location>
</feature>
<evidence type="ECO:0000256" key="9">
    <source>
        <dbReference type="ARBA" id="ARBA00023239"/>
    </source>
</evidence>
<evidence type="ECO:0000313" key="14">
    <source>
        <dbReference type="EMBL" id="GMF10274.1"/>
    </source>
</evidence>
<dbReference type="OrthoDB" id="441042at2759"/>
<feature type="compositionally biased region" description="Polar residues" evidence="12">
    <location>
        <begin position="1267"/>
        <end position="1278"/>
    </location>
</feature>
<comment type="function">
    <text evidence="10">Pectinolytic enzyme consist of four classes of enzymes: pectin lyase, polygalacturonase, pectin methylesterase and rhamnogalacturonase. Among pectinolytic enzymes, pectin lyase is the most important in depolymerization of pectin, since it cleaves internal glycosidic bonds of highly methylated pectins. Favors pectate, the anion, over pectin, the methyl ester.</text>
</comment>
<dbReference type="Gene3D" id="2.160.20.10">
    <property type="entry name" value="Single-stranded right-handed beta-helix, Pectin lyase-like"/>
    <property type="match status" value="1"/>
</dbReference>
<evidence type="ECO:0000256" key="10">
    <source>
        <dbReference type="ARBA" id="ARBA00025679"/>
    </source>
</evidence>
<gene>
    <name evidence="14" type="ORF">Plil01_000109900</name>
</gene>
<feature type="region of interest" description="Disordered" evidence="12">
    <location>
        <begin position="612"/>
        <end position="671"/>
    </location>
</feature>
<dbReference type="PANTHER" id="PTHR33407">
    <property type="entry name" value="PECTATE LYASE F-RELATED"/>
    <property type="match status" value="1"/>
</dbReference>
<dbReference type="Gene3D" id="3.20.20.80">
    <property type="entry name" value="Glycosidases"/>
    <property type="match status" value="1"/>
</dbReference>
<dbReference type="GO" id="GO:0045490">
    <property type="term" value="P:pectin catabolic process"/>
    <property type="evidence" value="ECO:0007669"/>
    <property type="project" value="TreeGrafter"/>
</dbReference>
<feature type="compositionally biased region" description="Polar residues" evidence="12">
    <location>
        <begin position="501"/>
        <end position="510"/>
    </location>
</feature>
<evidence type="ECO:0000256" key="13">
    <source>
        <dbReference type="SAM" id="SignalP"/>
    </source>
</evidence>
<evidence type="ECO:0000256" key="5">
    <source>
        <dbReference type="ARBA" id="ARBA00012272"/>
    </source>
</evidence>
<evidence type="ECO:0000256" key="6">
    <source>
        <dbReference type="ARBA" id="ARBA00022525"/>
    </source>
</evidence>
<proteinExistence type="inferred from homology"/>
<keyword evidence="9" id="KW-0456">Lyase</keyword>
<reference evidence="14" key="1">
    <citation type="submission" date="2023-04" db="EMBL/GenBank/DDBJ databases">
        <title>Phytophthora lilii NBRC 32176.</title>
        <authorList>
            <person name="Ichikawa N."/>
            <person name="Sato H."/>
            <person name="Tonouchi N."/>
        </authorList>
    </citation>
    <scope>NUCLEOTIDE SEQUENCE</scope>
    <source>
        <strain evidence="14">NBRC 32176</strain>
    </source>
</reference>
<evidence type="ECO:0000256" key="2">
    <source>
        <dbReference type="ARBA" id="ARBA00001913"/>
    </source>
</evidence>
<feature type="compositionally biased region" description="Polar residues" evidence="12">
    <location>
        <begin position="1285"/>
        <end position="1299"/>
    </location>
</feature>
<keyword evidence="6" id="KW-0964">Secreted</keyword>
<feature type="compositionally biased region" description="Basic and acidic residues" evidence="12">
    <location>
        <begin position="1255"/>
        <end position="1266"/>
    </location>
</feature>
<dbReference type="Pfam" id="PF03211">
    <property type="entry name" value="Pectate_lyase"/>
    <property type="match status" value="1"/>
</dbReference>
<evidence type="ECO:0000256" key="8">
    <source>
        <dbReference type="ARBA" id="ARBA00022837"/>
    </source>
</evidence>
<evidence type="ECO:0000256" key="12">
    <source>
        <dbReference type="SAM" id="MobiDB-lite"/>
    </source>
</evidence>
<dbReference type="InterPro" id="IPR011050">
    <property type="entry name" value="Pectin_lyase_fold/virulence"/>
</dbReference>
<keyword evidence="7 13" id="KW-0732">Signal</keyword>
<comment type="caution">
    <text evidence="14">The sequence shown here is derived from an EMBL/GenBank/DDBJ whole genome shotgun (WGS) entry which is preliminary data.</text>
</comment>
<evidence type="ECO:0000256" key="11">
    <source>
        <dbReference type="ARBA" id="ARBA00039895"/>
    </source>
</evidence>
<dbReference type="InterPro" id="IPR004898">
    <property type="entry name" value="Pectate_lyase_PlyH/PlyE-like"/>
</dbReference>
<feature type="compositionally biased region" description="Polar residues" evidence="12">
    <location>
        <begin position="622"/>
        <end position="632"/>
    </location>
</feature>
<evidence type="ECO:0000256" key="3">
    <source>
        <dbReference type="ARBA" id="ARBA00004613"/>
    </source>
</evidence>
<feature type="compositionally biased region" description="Basic and acidic residues" evidence="12">
    <location>
        <begin position="523"/>
        <end position="535"/>
    </location>
</feature>
<feature type="region of interest" description="Disordered" evidence="12">
    <location>
        <begin position="307"/>
        <end position="389"/>
    </location>
</feature>
<feature type="region of interest" description="Disordered" evidence="12">
    <location>
        <begin position="1109"/>
        <end position="1170"/>
    </location>
</feature>
<organism evidence="14 15">
    <name type="scientific">Phytophthora lilii</name>
    <dbReference type="NCBI Taxonomy" id="2077276"/>
    <lineage>
        <taxon>Eukaryota</taxon>
        <taxon>Sar</taxon>
        <taxon>Stramenopiles</taxon>
        <taxon>Oomycota</taxon>
        <taxon>Peronosporomycetes</taxon>
        <taxon>Peronosporales</taxon>
        <taxon>Peronosporaceae</taxon>
        <taxon>Phytophthora</taxon>
    </lineage>
</organism>
<feature type="compositionally biased region" description="Low complexity" evidence="12">
    <location>
        <begin position="633"/>
        <end position="644"/>
    </location>
</feature>
<dbReference type="InterPro" id="IPR012334">
    <property type="entry name" value="Pectin_lyas_fold"/>
</dbReference>
<dbReference type="EMBL" id="BSXW01000036">
    <property type="protein sequence ID" value="GMF10274.1"/>
    <property type="molecule type" value="Genomic_DNA"/>
</dbReference>
<feature type="signal peptide" evidence="13">
    <location>
        <begin position="1"/>
        <end position="28"/>
    </location>
</feature>
<comment type="cofactor">
    <cofactor evidence="2">
        <name>Ca(2+)</name>
        <dbReference type="ChEBI" id="CHEBI:29108"/>
    </cofactor>
</comment>
<feature type="region of interest" description="Disordered" evidence="12">
    <location>
        <begin position="500"/>
        <end position="567"/>
    </location>
</feature>
<evidence type="ECO:0000256" key="7">
    <source>
        <dbReference type="ARBA" id="ARBA00022729"/>
    </source>
</evidence>
<keyword evidence="8" id="KW-0106">Calcium</keyword>
<feature type="region of interest" description="Disordered" evidence="12">
    <location>
        <begin position="831"/>
        <end position="850"/>
    </location>
</feature>
<feature type="region of interest" description="Disordered" evidence="12">
    <location>
        <begin position="1185"/>
        <end position="1415"/>
    </location>
</feature>
<evidence type="ECO:0000313" key="15">
    <source>
        <dbReference type="Proteomes" id="UP001165083"/>
    </source>
</evidence>
<dbReference type="EC" id="4.2.2.2" evidence="5"/>
<keyword evidence="15" id="KW-1185">Reference proteome</keyword>
<dbReference type="SUPFAM" id="SSF51126">
    <property type="entry name" value="Pectin lyase-like"/>
    <property type="match status" value="1"/>
</dbReference>
<accession>A0A9W6T9M0</accession>
<protein>
    <recommendedName>
        <fullName evidence="11">Probable pectate lyase F</fullName>
        <ecNumber evidence="5">4.2.2.2</ecNumber>
    </recommendedName>
</protein>
<feature type="compositionally biased region" description="Acidic residues" evidence="12">
    <location>
        <begin position="1309"/>
        <end position="1319"/>
    </location>
</feature>
<feature type="compositionally biased region" description="Basic and acidic residues" evidence="12">
    <location>
        <begin position="651"/>
        <end position="671"/>
    </location>
</feature>
<dbReference type="GO" id="GO:0005576">
    <property type="term" value="C:extracellular region"/>
    <property type="evidence" value="ECO:0007669"/>
    <property type="project" value="UniProtKB-SubCell"/>
</dbReference>
<dbReference type="GO" id="GO:0030570">
    <property type="term" value="F:pectate lyase activity"/>
    <property type="evidence" value="ECO:0007669"/>
    <property type="project" value="UniProtKB-EC"/>
</dbReference>
<comment type="similarity">
    <text evidence="4">Belongs to the polysaccharide lyase 3 family.</text>
</comment>
<sequence>MTTTATTMVNAFSAVAVALVATSAVVSAESMRSEAAAMPTGSWPASKGNVYFSEPYTVKKGEVFDGKMKTYQRKDIKCGGQKESGSKTAVFLVEPGATLKNVIIGKDQMEGVHCDQSGCTIQNVWWDDVCEDALSIKGGSASSVSKVIGGGARSADDKVVQHNGLGTVSIEGFYAQDFGKLYRSCGTCGGKSRKVTVKNVYAVNGKKSIVTVNKNWGDQATIENIKIKGKKVDVCAWSQGSTSGEPKELGAGPSGSLCKYSTSTINRPMYRNFGTLRLTRGCCSKAATPSAPLKKLRWLKRLSSEVEHDDASDATPQPLHANADRNPKEPVQAAPAEGSGPVHAMARRERGEGGKHVKKHRSDVNLSHRYAAPQREIHRDRSHSGDRLRHDDARLGRNEAISTMENFEVDKRLKRRRKLEEKDGNVDQPKRRPAALVVKEEGENPSLVHLVKSEPPIDPAKAKAAALRQRRMRKLLARRKATGEYDRLNAIKLKRLESSEASRIQKNQRQQMRKAKKSAPIDTDIHTKNEIEHRPRPPPLSTEEAKERKRMLERQRRAAKKAKKDHSLQVNYAVPTLRRSVVGQIDRGIQQKEMNGVLDAFGVDCHSNREVQPSRTRHALQNERQGQSQGDFENTTATVENETNSAGASCDMDKNRPTNSHEADGVPSSEVHHMVEKVHMNERGGRNPSFPSHDKEVGDLKIGRAIGQSSENSVKESDLTKNTDQSAPCRDNIGPEEDREEGQVDSPALTNCKPVELQDDEKKDMLLDMMPIPRKPTRDEPATTGTATFVIPKRSISVKPEQPGHRAVSQAKPHGDNSPLGVFVSESLKPQLEPGLSSRDPNLPHRKRAKNPVPVKNSIISSEDRSLMRLAKKRNSIFMAAQELVSWASDREGRDINILLTTHMSGYEAYDEEGHVLPDLTPRLSCATKEEMASNKSSFTGSFYGVSMSSPVAKQIANADPEECNDDNRKWPDINCYEKLRFQRPEDREFYQRRLYGTAFVPLPMRGRTTLIVRNARYERKSTGIRFNQDRDREEFAASLSKRYTFNDSIPRCDIPRDNWLNISRNRPANVYLHYYNREDAERASRFFRDDMGNPLELRHEYKAGVVISRSTSPIGTGRPKQQLRRIRSRSSERSMPEPSPSSSQGNNLHTTPYWRREDQRTGNWHTRKERLPPLQWSEEEDRHCLSGDGHRLPLPHLGCRSKSRSRSRSKPRSICDQSCDRAVNQSGDGIEKESTVVLPGKLESETVPSSSEKLPAEKEVGRGDLQKTSSPVRSQVADTKMQKRISNSSISVSATFQSKDVHEQGGGGDEDEQEEGEIECSPISKAKSREGYGGGDRSDNVRNESPPRRWHQPEDSRQRYEDYRGDLRNGWGESGRDFQPYEPQYNRGHDRRRSRSRSRPRRDAWDGDVRSDNSWGDRYIQERHRSREFGARDGYDVDHRGRHIYSDGGVDHYAERDYHDESGDSIVKSTYSGSKGLHDLAKATGRYMGTATDNDELSDPYYVKQLKNISEFGMITPANAMKVRNQHPDLVC</sequence>
<feature type="compositionally biased region" description="Basic and acidic residues" evidence="12">
    <location>
        <begin position="375"/>
        <end position="389"/>
    </location>
</feature>
<feature type="compositionally biased region" description="Basic and acidic residues" evidence="12">
    <location>
        <begin position="543"/>
        <end position="556"/>
    </location>
</feature>
<evidence type="ECO:0000256" key="4">
    <source>
        <dbReference type="ARBA" id="ARBA00006463"/>
    </source>
</evidence>
<name>A0A9W6T9M0_9STRA</name>
<feature type="region of interest" description="Disordered" evidence="12">
    <location>
        <begin position="705"/>
        <end position="755"/>
    </location>
</feature>
<feature type="compositionally biased region" description="Basic residues" evidence="12">
    <location>
        <begin position="1390"/>
        <end position="1401"/>
    </location>
</feature>